<evidence type="ECO:0008006" key="3">
    <source>
        <dbReference type="Google" id="ProtNLM"/>
    </source>
</evidence>
<name>E7GCF4_9FIRM</name>
<proteinExistence type="predicted"/>
<dbReference type="OrthoDB" id="9090890at2"/>
<reference evidence="1 2" key="1">
    <citation type="submission" date="2010-12" db="EMBL/GenBank/DDBJ databases">
        <title>The Genome Sequence of Coprobacillus sp. strain 29_1.</title>
        <authorList>
            <consortium name="The Broad Institute Genome Sequencing Platform"/>
            <person name="Earl A."/>
            <person name="Ward D."/>
            <person name="Feldgarden M."/>
            <person name="Gevers D."/>
            <person name="Daigneault M."/>
            <person name="Sibley C.D."/>
            <person name="White A."/>
            <person name="Strauss J."/>
            <person name="Allen-Vercoe E."/>
            <person name="Young S.K."/>
            <person name="Zeng Q."/>
            <person name="Gargeya S."/>
            <person name="Fitzgerald M."/>
            <person name="Haas B."/>
            <person name="Abouelleil A."/>
            <person name="Alvarado L."/>
            <person name="Arachchi H.M."/>
            <person name="Berlin A."/>
            <person name="Brown A."/>
            <person name="Chapman S.B."/>
            <person name="Chen Z."/>
            <person name="Dunbar C."/>
            <person name="Freedman E."/>
            <person name="Gearin G."/>
            <person name="Gellesch M."/>
            <person name="Goldberg J."/>
            <person name="Griggs A."/>
            <person name="Gujja S."/>
            <person name="Heilman E."/>
            <person name="Heiman D."/>
            <person name="Howarth C."/>
            <person name="Larson L."/>
            <person name="Lui A."/>
            <person name="MacDonald P.J.P."/>
            <person name="Mehta T."/>
            <person name="Montmayeur A."/>
            <person name="Murphy C."/>
            <person name="Neiman D."/>
            <person name="Pearson M."/>
            <person name="Priest M."/>
            <person name="Roberts A."/>
            <person name="Saif S."/>
            <person name="Shea T."/>
            <person name="Shenoy N."/>
            <person name="Sisk P."/>
            <person name="Stolte C."/>
            <person name="Sykes S."/>
            <person name="White J."/>
            <person name="Yandava C."/>
            <person name="Nusbaum C."/>
            <person name="Birren B."/>
        </authorList>
    </citation>
    <scope>NUCLEOTIDE SEQUENCE [LARGE SCALE GENOMIC DNA]</scope>
    <source>
        <strain evidence="1 2">29_1</strain>
    </source>
</reference>
<accession>E7GCF4</accession>
<dbReference type="eggNOG" id="ENOG5031JZ3">
    <property type="taxonomic scope" value="Bacteria"/>
</dbReference>
<dbReference type="AlphaFoldDB" id="E7GCF4"/>
<evidence type="ECO:0000313" key="1">
    <source>
        <dbReference type="EMBL" id="EFW04163.1"/>
    </source>
</evidence>
<gene>
    <name evidence="1" type="ORF">HMPREF9488_02446</name>
</gene>
<protein>
    <recommendedName>
        <fullName evidence="3">DUF3788 domain-containing protein</fullName>
    </recommendedName>
</protein>
<comment type="caution">
    <text evidence="1">The sequence shown here is derived from an EMBL/GenBank/DDBJ whole genome shotgun (WGS) entry which is preliminary data.</text>
</comment>
<dbReference type="EMBL" id="ADKX01000039">
    <property type="protein sequence ID" value="EFW04163.1"/>
    <property type="molecule type" value="Genomic_DNA"/>
</dbReference>
<dbReference type="Proteomes" id="UP000003157">
    <property type="component" value="Unassembled WGS sequence"/>
</dbReference>
<evidence type="ECO:0000313" key="2">
    <source>
        <dbReference type="Proteomes" id="UP000003157"/>
    </source>
</evidence>
<organism evidence="1 2">
    <name type="scientific">Coprobacillus cateniformis</name>
    <dbReference type="NCBI Taxonomy" id="100884"/>
    <lineage>
        <taxon>Bacteria</taxon>
        <taxon>Bacillati</taxon>
        <taxon>Bacillota</taxon>
        <taxon>Erysipelotrichia</taxon>
        <taxon>Erysipelotrichales</taxon>
        <taxon>Coprobacillaceae</taxon>
        <taxon>Coprobacillus</taxon>
    </lineage>
</organism>
<dbReference type="InterPro" id="IPR024265">
    <property type="entry name" value="DUF3788"/>
</dbReference>
<dbReference type="HOGENOM" id="CLU_125862_1_0_9"/>
<dbReference type="GeneID" id="78228033"/>
<keyword evidence="2" id="KW-1185">Reference proteome</keyword>
<dbReference type="RefSeq" id="WP_008789534.1">
    <property type="nucleotide sequence ID" value="NZ_AKCB01000001.1"/>
</dbReference>
<dbReference type="Pfam" id="PF12663">
    <property type="entry name" value="DUF3788"/>
    <property type="match status" value="1"/>
</dbReference>
<sequence>MYERLLNKDKRPTHDELASYCGKNAELFMSLHTFLSGELDTISEIRFPYGKEYGWSICHRKGKKFICDIFAENGSFTVMVRCSTQQYESIYDNVQDYMKNYIDHKYPCGDGGWIQYRVINSEHLDDIKKLLIVKCTLKSKTKKK</sequence>